<dbReference type="Pfam" id="PF13193">
    <property type="entry name" value="AMP-binding_C"/>
    <property type="match status" value="1"/>
</dbReference>
<feature type="non-terminal residue" evidence="6">
    <location>
        <position position="1"/>
    </location>
</feature>
<accession>A0A176RXI4</accession>
<dbReference type="AlphaFoldDB" id="A0A176RXI4"/>
<keyword evidence="4" id="KW-0597">Phosphoprotein</keyword>
<gene>
    <name evidence="6" type="ORF">THIOM_003861</name>
</gene>
<dbReference type="SUPFAM" id="SSF56801">
    <property type="entry name" value="Acetyl-CoA synthetase-like"/>
    <property type="match status" value="1"/>
</dbReference>
<dbReference type="InterPro" id="IPR009081">
    <property type="entry name" value="PP-bd_ACP"/>
</dbReference>
<evidence type="ECO:0000256" key="3">
    <source>
        <dbReference type="ARBA" id="ARBA00022450"/>
    </source>
</evidence>
<sequence length="168" mass="18999">GFRIELGEIEAVLSQHPAVQENTVIVREDTPSLKRLVAYVVPTLEQTPTISELRRFLKEKLPDYMVPSALVLLDALPLMPNGKIDRRALPVPEQLSQEQKETFVAPRETLEQQLAQIWEKVLKIHPIGVHDNFFDIGGNSMLAMTLLSRIEKHLGKSLSLVVICRLFV</sequence>
<evidence type="ECO:0000259" key="5">
    <source>
        <dbReference type="PROSITE" id="PS50075"/>
    </source>
</evidence>
<evidence type="ECO:0000256" key="1">
    <source>
        <dbReference type="ARBA" id="ARBA00001957"/>
    </source>
</evidence>
<dbReference type="SUPFAM" id="SSF47336">
    <property type="entry name" value="ACP-like"/>
    <property type="match status" value="1"/>
</dbReference>
<name>A0A176RXI4_9GAMM</name>
<dbReference type="GO" id="GO:0043041">
    <property type="term" value="P:amino acid activation for nonribosomal peptide biosynthetic process"/>
    <property type="evidence" value="ECO:0007669"/>
    <property type="project" value="TreeGrafter"/>
</dbReference>
<comment type="cofactor">
    <cofactor evidence="1">
        <name>pantetheine 4'-phosphate</name>
        <dbReference type="ChEBI" id="CHEBI:47942"/>
    </cofactor>
</comment>
<keyword evidence="7" id="KW-1185">Reference proteome</keyword>
<dbReference type="FunFam" id="3.30.300.30:FF:000010">
    <property type="entry name" value="Enterobactin synthetase component F"/>
    <property type="match status" value="1"/>
</dbReference>
<reference evidence="6 7" key="1">
    <citation type="submission" date="2016-05" db="EMBL/GenBank/DDBJ databases">
        <title>Single-cell genome of chain-forming Candidatus Thiomargarita nelsonii and comparison to other large sulfur-oxidizing bacteria.</title>
        <authorList>
            <person name="Winkel M."/>
            <person name="Salman V."/>
            <person name="Woyke T."/>
            <person name="Schulz-Vogt H."/>
            <person name="Richter M."/>
            <person name="Flood B."/>
            <person name="Bailey J."/>
            <person name="Amann R."/>
            <person name="Mussmann M."/>
        </authorList>
    </citation>
    <scope>NUCLEOTIDE SEQUENCE [LARGE SCALE GENOMIC DNA]</scope>
    <source>
        <strain evidence="6 7">THI036</strain>
    </source>
</reference>
<evidence type="ECO:0000313" key="6">
    <source>
        <dbReference type="EMBL" id="OAD20434.1"/>
    </source>
</evidence>
<comment type="similarity">
    <text evidence="2">Belongs to the ATP-dependent AMP-binding enzyme family.</text>
</comment>
<dbReference type="GO" id="GO:0031177">
    <property type="term" value="F:phosphopantetheine binding"/>
    <property type="evidence" value="ECO:0007669"/>
    <property type="project" value="TreeGrafter"/>
</dbReference>
<dbReference type="PANTHER" id="PTHR45527:SF14">
    <property type="entry name" value="PLIPASTATIN SYNTHASE SUBUNIT B"/>
    <property type="match status" value="1"/>
</dbReference>
<organism evidence="6 7">
    <name type="scientific">Candidatus Thiomargarita nelsonii</name>
    <dbReference type="NCBI Taxonomy" id="1003181"/>
    <lineage>
        <taxon>Bacteria</taxon>
        <taxon>Pseudomonadati</taxon>
        <taxon>Pseudomonadota</taxon>
        <taxon>Gammaproteobacteria</taxon>
        <taxon>Thiotrichales</taxon>
        <taxon>Thiotrichaceae</taxon>
        <taxon>Thiomargarita</taxon>
    </lineage>
</organism>
<evidence type="ECO:0000256" key="2">
    <source>
        <dbReference type="ARBA" id="ARBA00006432"/>
    </source>
</evidence>
<dbReference type="FunFam" id="1.10.1200.10:FF:000005">
    <property type="entry name" value="Nonribosomal peptide synthetase 1"/>
    <property type="match status" value="1"/>
</dbReference>
<dbReference type="PROSITE" id="PS00012">
    <property type="entry name" value="PHOSPHOPANTETHEINE"/>
    <property type="match status" value="1"/>
</dbReference>
<proteinExistence type="inferred from homology"/>
<dbReference type="Pfam" id="PF00550">
    <property type="entry name" value="PP-binding"/>
    <property type="match status" value="1"/>
</dbReference>
<keyword evidence="3" id="KW-0596">Phosphopantetheine</keyword>
<dbReference type="InterPro" id="IPR006162">
    <property type="entry name" value="Ppantetheine_attach_site"/>
</dbReference>
<dbReference type="InterPro" id="IPR025110">
    <property type="entry name" value="AMP-bd_C"/>
</dbReference>
<dbReference type="Proteomes" id="UP000076962">
    <property type="component" value="Unassembled WGS sequence"/>
</dbReference>
<comment type="caution">
    <text evidence="6">The sequence shown here is derived from an EMBL/GenBank/DDBJ whole genome shotgun (WGS) entry which is preliminary data.</text>
</comment>
<dbReference type="GO" id="GO:0005829">
    <property type="term" value="C:cytosol"/>
    <property type="evidence" value="ECO:0007669"/>
    <property type="project" value="TreeGrafter"/>
</dbReference>
<evidence type="ECO:0000256" key="4">
    <source>
        <dbReference type="ARBA" id="ARBA00022553"/>
    </source>
</evidence>
<dbReference type="GO" id="GO:0044550">
    <property type="term" value="P:secondary metabolite biosynthetic process"/>
    <property type="evidence" value="ECO:0007669"/>
    <property type="project" value="TreeGrafter"/>
</dbReference>
<dbReference type="Gene3D" id="3.30.300.30">
    <property type="match status" value="1"/>
</dbReference>
<feature type="domain" description="Carrier" evidence="5">
    <location>
        <begin position="105"/>
        <end position="168"/>
    </location>
</feature>
<dbReference type="InterPro" id="IPR036736">
    <property type="entry name" value="ACP-like_sf"/>
</dbReference>
<protein>
    <submittedName>
        <fullName evidence="6">Cyanopeptolin synthetase</fullName>
    </submittedName>
</protein>
<dbReference type="PANTHER" id="PTHR45527">
    <property type="entry name" value="NONRIBOSOMAL PEPTIDE SYNTHETASE"/>
    <property type="match status" value="1"/>
</dbReference>
<evidence type="ECO:0000313" key="7">
    <source>
        <dbReference type="Proteomes" id="UP000076962"/>
    </source>
</evidence>
<dbReference type="PROSITE" id="PS50075">
    <property type="entry name" value="CARRIER"/>
    <property type="match status" value="1"/>
</dbReference>
<dbReference type="InterPro" id="IPR045851">
    <property type="entry name" value="AMP-bd_C_sf"/>
</dbReference>
<dbReference type="EMBL" id="LUTY01002380">
    <property type="protein sequence ID" value="OAD20434.1"/>
    <property type="molecule type" value="Genomic_DNA"/>
</dbReference>
<dbReference type="Gene3D" id="1.10.1200.10">
    <property type="entry name" value="ACP-like"/>
    <property type="match status" value="1"/>
</dbReference>